<dbReference type="GO" id="GO:0005524">
    <property type="term" value="F:ATP binding"/>
    <property type="evidence" value="ECO:0007669"/>
    <property type="project" value="UniProtKB-KW"/>
</dbReference>
<comment type="caution">
    <text evidence="8">The sequence shown here is derived from an EMBL/GenBank/DDBJ whole genome shotgun (WGS) entry which is preliminary data.</text>
</comment>
<dbReference type="EMBL" id="JBFOLJ010000003">
    <property type="protein sequence ID" value="KAL2549347.1"/>
    <property type="molecule type" value="Genomic_DNA"/>
</dbReference>
<dbReference type="Pfam" id="PF18052">
    <property type="entry name" value="Rx_N"/>
    <property type="match status" value="1"/>
</dbReference>
<dbReference type="Proteomes" id="UP001604277">
    <property type="component" value="Unassembled WGS sequence"/>
</dbReference>
<organism evidence="8 9">
    <name type="scientific">Forsythia ovata</name>
    <dbReference type="NCBI Taxonomy" id="205694"/>
    <lineage>
        <taxon>Eukaryota</taxon>
        <taxon>Viridiplantae</taxon>
        <taxon>Streptophyta</taxon>
        <taxon>Embryophyta</taxon>
        <taxon>Tracheophyta</taxon>
        <taxon>Spermatophyta</taxon>
        <taxon>Magnoliopsida</taxon>
        <taxon>eudicotyledons</taxon>
        <taxon>Gunneridae</taxon>
        <taxon>Pentapetalae</taxon>
        <taxon>asterids</taxon>
        <taxon>lamiids</taxon>
        <taxon>Lamiales</taxon>
        <taxon>Oleaceae</taxon>
        <taxon>Forsythieae</taxon>
        <taxon>Forsythia</taxon>
    </lineage>
</organism>
<evidence type="ECO:0000256" key="1">
    <source>
        <dbReference type="ARBA" id="ARBA00008894"/>
    </source>
</evidence>
<keyword evidence="5" id="KW-0611">Plant defense</keyword>
<dbReference type="InterPro" id="IPR038005">
    <property type="entry name" value="RX-like_CC"/>
</dbReference>
<dbReference type="CDD" id="cd14798">
    <property type="entry name" value="RX-CC_like"/>
    <property type="match status" value="1"/>
</dbReference>
<comment type="similarity">
    <text evidence="1">Belongs to the disease resistance NB-LRR family.</text>
</comment>
<sequence>MNPLLKKLKFLLFIIGDTPFRCTEIEETKNILAKIELIANEAGIFFHSFFFTKNLVKEMRLSEATQSILLPKFKMVKENIKKHCVTFSNQLSVTTRNTALDSISIVDSILDYLSHLINNKASLIVDVKDQITTLHEELNFSRSFLRDIEVQQNKRLFECEMQLRDLAYEAEYIIN</sequence>
<name>A0ABD1WIG5_9LAMI</name>
<evidence type="ECO:0000256" key="2">
    <source>
        <dbReference type="ARBA" id="ARBA00022614"/>
    </source>
</evidence>
<proteinExistence type="inferred from homology"/>
<evidence type="ECO:0000313" key="8">
    <source>
        <dbReference type="EMBL" id="KAL2549347.1"/>
    </source>
</evidence>
<evidence type="ECO:0000259" key="7">
    <source>
        <dbReference type="Pfam" id="PF18052"/>
    </source>
</evidence>
<evidence type="ECO:0000256" key="3">
    <source>
        <dbReference type="ARBA" id="ARBA00022737"/>
    </source>
</evidence>
<keyword evidence="9" id="KW-1185">Reference proteome</keyword>
<evidence type="ECO:0000256" key="4">
    <source>
        <dbReference type="ARBA" id="ARBA00022741"/>
    </source>
</evidence>
<keyword evidence="4" id="KW-0547">Nucleotide-binding</keyword>
<evidence type="ECO:0000256" key="6">
    <source>
        <dbReference type="ARBA" id="ARBA00022840"/>
    </source>
</evidence>
<feature type="domain" description="Disease resistance N-terminal" evidence="7">
    <location>
        <begin position="105"/>
        <end position="174"/>
    </location>
</feature>
<evidence type="ECO:0000256" key="5">
    <source>
        <dbReference type="ARBA" id="ARBA00022821"/>
    </source>
</evidence>
<gene>
    <name evidence="8" type="ORF">Fot_10877</name>
</gene>
<dbReference type="AlphaFoldDB" id="A0ABD1WIG5"/>
<accession>A0ABD1WIG5</accession>
<protein>
    <submittedName>
        <fullName evidence="8">Late blight resistance protein-like protein R1B-12</fullName>
    </submittedName>
</protein>
<reference evidence="9" key="1">
    <citation type="submission" date="2024-07" db="EMBL/GenBank/DDBJ databases">
        <title>Two chromosome-level genome assemblies of Korean endemic species Abeliophyllum distichum and Forsythia ovata (Oleaceae).</title>
        <authorList>
            <person name="Jang H."/>
        </authorList>
    </citation>
    <scope>NUCLEOTIDE SEQUENCE [LARGE SCALE GENOMIC DNA]</scope>
</reference>
<dbReference type="Gene3D" id="1.20.5.4130">
    <property type="match status" value="1"/>
</dbReference>
<dbReference type="GO" id="GO:0006952">
    <property type="term" value="P:defense response"/>
    <property type="evidence" value="ECO:0007669"/>
    <property type="project" value="UniProtKB-KW"/>
</dbReference>
<keyword evidence="2" id="KW-0433">Leucine-rich repeat</keyword>
<dbReference type="InterPro" id="IPR041118">
    <property type="entry name" value="Rx_N"/>
</dbReference>
<evidence type="ECO:0000313" key="9">
    <source>
        <dbReference type="Proteomes" id="UP001604277"/>
    </source>
</evidence>
<keyword evidence="3" id="KW-0677">Repeat</keyword>
<keyword evidence="6" id="KW-0067">ATP-binding</keyword>